<evidence type="ECO:0000256" key="8">
    <source>
        <dbReference type="ARBA" id="ARBA00023160"/>
    </source>
</evidence>
<keyword evidence="6 10" id="KW-0067">ATP-binding</keyword>
<sequence length="332" mass="36964">MVSRKVLILDFLKPVLEFESRLKELEKILGLFSKISFSLSIKKEIEQLKLQMNSVKHNLFVSLTPLQRLHLVRQSERPTTLDYVSFIMDQWVELHGDRGGTDDSAIVTGVASIDSKTVVFIGHQRGKDTNDNVVRNFGMASPGGYRKALRLMKHANRFNFPILTFIDTPGAWAGIEAEQLGQGEAIAVNLKEMFSFDVPIICTIIGEGGSGGALGIGIGDIILMLEHAVYTVATPEACAAILWKDSKKSPIAAESLRITSLDLKLLGIIDYILKEPIGGSQFNPYQASLALKEKIILELNILLSLSNQNRKKMRYNKFRKIGKFYESPLTLN</sequence>
<comment type="pathway">
    <text evidence="1 10">Lipid metabolism; malonyl-CoA biosynthesis; malonyl-CoA from acetyl-CoA: step 1/1.</text>
</comment>
<dbReference type="GO" id="GO:0016743">
    <property type="term" value="F:carboxyl- or carbamoyltransferase activity"/>
    <property type="evidence" value="ECO:0007669"/>
    <property type="project" value="UniProtKB-UniRule"/>
</dbReference>
<dbReference type="AlphaFoldDB" id="A0A1Z1M398"/>
<dbReference type="SUPFAM" id="SSF52096">
    <property type="entry name" value="ClpP/crotonase"/>
    <property type="match status" value="1"/>
</dbReference>
<comment type="catalytic activity">
    <reaction evidence="9 10">
        <text>N(6)-carboxybiotinyl-L-lysyl-[protein] + acetyl-CoA = N(6)-biotinyl-L-lysyl-[protein] + malonyl-CoA</text>
        <dbReference type="Rhea" id="RHEA:54728"/>
        <dbReference type="Rhea" id="RHEA-COMP:10505"/>
        <dbReference type="Rhea" id="RHEA-COMP:10506"/>
        <dbReference type="ChEBI" id="CHEBI:57288"/>
        <dbReference type="ChEBI" id="CHEBI:57384"/>
        <dbReference type="ChEBI" id="CHEBI:83144"/>
        <dbReference type="ChEBI" id="CHEBI:83145"/>
        <dbReference type="EC" id="2.1.3.15"/>
    </reaction>
</comment>
<dbReference type="GO" id="GO:0006633">
    <property type="term" value="P:fatty acid biosynthetic process"/>
    <property type="evidence" value="ECO:0007669"/>
    <property type="project" value="UniProtKB-KW"/>
</dbReference>
<keyword evidence="2 10" id="KW-0444">Lipid biosynthesis</keyword>
<evidence type="ECO:0000313" key="12">
    <source>
        <dbReference type="EMBL" id="ARW60360.1"/>
    </source>
</evidence>
<dbReference type="NCBIfam" id="TIGR00513">
    <property type="entry name" value="accA"/>
    <property type="match status" value="1"/>
</dbReference>
<evidence type="ECO:0000256" key="3">
    <source>
        <dbReference type="ARBA" id="ARBA00022679"/>
    </source>
</evidence>
<gene>
    <name evidence="10 12" type="primary">accA</name>
</gene>
<dbReference type="PROSITE" id="PS50989">
    <property type="entry name" value="COA_CT_CTER"/>
    <property type="match status" value="1"/>
</dbReference>
<geneLocation type="chloroplast" evidence="12"/>
<evidence type="ECO:0000256" key="10">
    <source>
        <dbReference type="HAMAP-Rule" id="MF_00823"/>
    </source>
</evidence>
<comment type="function">
    <text evidence="10">Component of the acetyl coenzyme A carboxylase (ACC) complex. First, biotin carboxylase catalyzes the carboxylation of biotin on its carrier protein (BCCP) and then the CO(2) group is transferred by the carboxyltransferase to acetyl-CoA to form malonyl-CoA.</text>
</comment>
<dbReference type="GeneID" id="33353476"/>
<keyword evidence="7 10" id="KW-0443">Lipid metabolism</keyword>
<dbReference type="Pfam" id="PF03255">
    <property type="entry name" value="ACCA"/>
    <property type="match status" value="1"/>
</dbReference>
<dbReference type="InterPro" id="IPR029045">
    <property type="entry name" value="ClpP/crotonase-like_dom_sf"/>
</dbReference>
<reference evidence="12" key="1">
    <citation type="journal article" date="2017" name="J. Phycol.">
        <title>Analysis of chloroplast genomes and a supermatrix inform reclassification of the Rhodomelaceae (Rhodophyta).</title>
        <authorList>
            <person name="Diaz-Tapia P."/>
            <person name="Maggs C.A."/>
            <person name="West J.A."/>
            <person name="Verbruggen H."/>
        </authorList>
    </citation>
    <scope>NUCLEOTIDE SEQUENCE</scope>
    <source>
        <strain evidence="12">JH1427</strain>
    </source>
</reference>
<evidence type="ECO:0000256" key="2">
    <source>
        <dbReference type="ARBA" id="ARBA00022516"/>
    </source>
</evidence>
<dbReference type="PRINTS" id="PR01069">
    <property type="entry name" value="ACCCTRFRASEA"/>
</dbReference>
<comment type="subcellular location">
    <subcellularLocation>
        <location evidence="10">Plastid</location>
        <location evidence="10">Chloroplast</location>
    </subcellularLocation>
</comment>
<evidence type="ECO:0000256" key="9">
    <source>
        <dbReference type="ARBA" id="ARBA00049152"/>
    </source>
</evidence>
<comment type="subunit">
    <text evidence="10">Acetyl-CoA carboxylase is a heterohexamer composed of biotin carboxyl carrier protein (AccB), biotin carboxylase (AccC) and two subunits each of ACCase subunit alpha (AccA) and ACCase subunit beta (AccD).</text>
</comment>
<dbReference type="HAMAP" id="MF_00823">
    <property type="entry name" value="AcetylCoA_CT_alpha"/>
    <property type="match status" value="1"/>
</dbReference>
<dbReference type="EMBL" id="MF101413">
    <property type="protein sequence ID" value="ARW60360.1"/>
    <property type="molecule type" value="Genomic_DNA"/>
</dbReference>
<dbReference type="NCBIfam" id="NF004344">
    <property type="entry name" value="PRK05724.1"/>
    <property type="match status" value="1"/>
</dbReference>
<dbReference type="UniPathway" id="UPA00655">
    <property type="reaction ID" value="UER00711"/>
</dbReference>
<dbReference type="PANTHER" id="PTHR42853">
    <property type="entry name" value="ACETYL-COENZYME A CARBOXYLASE CARBOXYL TRANSFERASE SUBUNIT ALPHA"/>
    <property type="match status" value="1"/>
</dbReference>
<comment type="similarity">
    <text evidence="10">Belongs to the AccA family.</text>
</comment>
<keyword evidence="8 10" id="KW-0275">Fatty acid biosynthesis</keyword>
<keyword evidence="5 10" id="KW-0276">Fatty acid metabolism</keyword>
<keyword evidence="4 10" id="KW-0547">Nucleotide-binding</keyword>
<dbReference type="RefSeq" id="YP_009392012.1">
    <property type="nucleotide sequence ID" value="NC_035261.1"/>
</dbReference>
<dbReference type="GO" id="GO:0009507">
    <property type="term" value="C:chloroplast"/>
    <property type="evidence" value="ECO:0007669"/>
    <property type="project" value="UniProtKB-SubCell"/>
</dbReference>
<dbReference type="InterPro" id="IPR001095">
    <property type="entry name" value="Acetyl_CoA_COase_a_su"/>
</dbReference>
<evidence type="ECO:0000256" key="1">
    <source>
        <dbReference type="ARBA" id="ARBA00004956"/>
    </source>
</evidence>
<dbReference type="InterPro" id="IPR011763">
    <property type="entry name" value="COA_CT_C"/>
</dbReference>
<dbReference type="GO" id="GO:0003989">
    <property type="term" value="F:acetyl-CoA carboxylase activity"/>
    <property type="evidence" value="ECO:0007669"/>
    <property type="project" value="InterPro"/>
</dbReference>
<proteinExistence type="inferred from homology"/>
<dbReference type="GO" id="GO:0005524">
    <property type="term" value="F:ATP binding"/>
    <property type="evidence" value="ECO:0007669"/>
    <property type="project" value="UniProtKB-KW"/>
</dbReference>
<evidence type="ECO:0000256" key="4">
    <source>
        <dbReference type="ARBA" id="ARBA00022741"/>
    </source>
</evidence>
<dbReference type="EC" id="2.1.3.15" evidence="10"/>
<dbReference type="NCBIfam" id="NF041504">
    <property type="entry name" value="AccA_sub"/>
    <property type="match status" value="1"/>
</dbReference>
<evidence type="ECO:0000256" key="7">
    <source>
        <dbReference type="ARBA" id="ARBA00023098"/>
    </source>
</evidence>
<dbReference type="GO" id="GO:0009317">
    <property type="term" value="C:acetyl-CoA carboxylase complex"/>
    <property type="evidence" value="ECO:0007669"/>
    <property type="project" value="InterPro"/>
</dbReference>
<keyword evidence="3 10" id="KW-0808">Transferase</keyword>
<dbReference type="Gene3D" id="3.90.226.10">
    <property type="entry name" value="2-enoyl-CoA Hydratase, Chain A, domain 1"/>
    <property type="match status" value="1"/>
</dbReference>
<evidence type="ECO:0000256" key="6">
    <source>
        <dbReference type="ARBA" id="ARBA00022840"/>
    </source>
</evidence>
<organism evidence="12">
    <name type="scientific">Periphykon beckeri</name>
    <dbReference type="NCBI Taxonomy" id="2006982"/>
    <lineage>
        <taxon>Eukaryota</taxon>
        <taxon>Rhodophyta</taxon>
        <taxon>Florideophyceae</taxon>
        <taxon>Rhodymeniophycidae</taxon>
        <taxon>Ceramiales</taxon>
        <taxon>Rhodomelaceae</taxon>
        <taxon>Periphykon</taxon>
    </lineage>
</organism>
<evidence type="ECO:0000256" key="5">
    <source>
        <dbReference type="ARBA" id="ARBA00022832"/>
    </source>
</evidence>
<evidence type="ECO:0000259" key="11">
    <source>
        <dbReference type="PROSITE" id="PS50989"/>
    </source>
</evidence>
<accession>A0A1Z1M398</accession>
<dbReference type="PANTHER" id="PTHR42853:SF3">
    <property type="entry name" value="ACETYL-COENZYME A CARBOXYLASE CARBOXYL TRANSFERASE SUBUNIT ALPHA, CHLOROPLASTIC"/>
    <property type="match status" value="1"/>
</dbReference>
<keyword evidence="12" id="KW-0150">Chloroplast</keyword>
<feature type="domain" description="CoA carboxyltransferase C-terminal" evidence="11">
    <location>
        <begin position="40"/>
        <end position="301"/>
    </location>
</feature>
<protein>
    <recommendedName>
        <fullName evidence="10">Acetyl-coenzyme A carboxylase carboxyl transferase subunit alpha</fullName>
        <shortName evidence="10">ACCase subunit alpha</shortName>
        <shortName evidence="10">Acetyl-CoA carboxylase carboxyltransferase subunit alpha</shortName>
        <ecNumber evidence="10">2.1.3.15</ecNumber>
    </recommendedName>
</protein>
<dbReference type="GO" id="GO:2001295">
    <property type="term" value="P:malonyl-CoA biosynthetic process"/>
    <property type="evidence" value="ECO:0007669"/>
    <property type="project" value="UniProtKB-UniRule"/>
</dbReference>
<name>A0A1Z1M398_9FLOR</name>
<keyword evidence="12" id="KW-0934">Plastid</keyword>